<dbReference type="PANTHER" id="PTHR13710:SF153">
    <property type="entry name" value="RECQ-LIKE DNA HELICASE BLM"/>
    <property type="match status" value="1"/>
</dbReference>
<evidence type="ECO:0000256" key="2">
    <source>
        <dbReference type="ARBA" id="ARBA00004123"/>
    </source>
</evidence>
<evidence type="ECO:0000256" key="19">
    <source>
        <dbReference type="ARBA" id="ARBA00073450"/>
    </source>
</evidence>
<dbReference type="SUPFAM" id="SSF52540">
    <property type="entry name" value="P-loop containing nucleoside triphosphate hydrolases"/>
    <property type="match status" value="2"/>
</dbReference>
<dbReference type="PROSITE" id="PS51192">
    <property type="entry name" value="HELICASE_ATP_BIND_1"/>
    <property type="match status" value="1"/>
</dbReference>
<dbReference type="FunFam" id="3.40.50.300:FF:000340">
    <property type="entry name" value="Bloom syndrome, RecQ helicase"/>
    <property type="match status" value="1"/>
</dbReference>
<sequence>MCYSIGNKKIWIDPKTIEIDDNSEPEDDLDCIPPSPIPDEIIYAVSVVPLKKKKKSYTSFYSKVCFVVFFLPCIEFFSDEKLFAIMESICALVDSIPEHELIALSCGDELLLKRAQRKRILATGGDCLFRMQQPDSTVISEPSFKETSFSSNGVSSNCSVPVDSKKPPQHRRSSVISVDYDSDHSDSVIDIKPLDNKDSRAIGVETDSICDSPSAHRFTKPSFNISEKSSIDLDGSDLFFSPKDSESGAQKKSNNTPTFVAAEDEEMDDFYNDDFDIDDFNDSDIPDYFDEPQTSSAVTTAELVFFVSLFAEPTFKNPAHDRFRGFNFPHSQEMMKIFHKRFGLHQFRFNQLEAINAALLGEDAFVLMPTGGGKSLCYQLPACVSLGVTVVVSPLKSLIVDQVQKLTTLDIPATSLSGDKSDSEASRIYMQLSRKDPIIKLLYATPEKVSASNRLISALQNLYERGLLARFVIDEAHCVSQWGHDFRPDYKKLHELRQKFPNVAMMALTATATPRVQKDILNQLNMSRPQVFTMSFNRTNLKYSVLPKKPKKVDEDCTSWIKKHYPRDSGIVYCLSRNDCDAMAESLQRAGLSALSYHAGLSDSDREYVQTKWINQDGCQVICATIAFGMGIDKPDVRYVIHASLPKSMEGYYQESGRAGRDGEISHCILFYSYTDVQRIKRIISSKEGDRHTKATHYNNLHSMVHFCENVMECRRIQLLAYFGELKFNRNFCKDHPDVSCDNCTKPNQYKMRNVTEDVKKIVRFVQENCEKVGARFGKTANQNRLTLNMLVDIFIGSKAAKVQTGMFGIGAAYSRHNADRLFKKLVLDNVLVEDLYITNGGQAVSYISAGTKAMNVLSGHMQVEFYETESASTIRKHKAATAKNVSRREAMVQECLKELLDLCKQLGKAFGLHYYNIFSTATLKKIAEKLSSDPEVLLQIDGVTEDKLDKYGAEVIQVLQKYSAWQLPGDGWIDTARGRTRGNDEDDTESSTYFRNKSAQGQKRKKAPFFKYSKKKKGCGNTSSSSKGSVECCLTFHHPLSLVTELFFFFAFFCLAVVIFVDLAVATAAINPGRPPAPGVEVEGPGAQQVMHQQPGDQDYWQPRCLKAASVRS</sequence>
<keyword evidence="6" id="KW-0547">Nucleotide-binding</keyword>
<dbReference type="SMART" id="SM00341">
    <property type="entry name" value="HRDC"/>
    <property type="match status" value="1"/>
</dbReference>
<evidence type="ECO:0000259" key="22">
    <source>
        <dbReference type="PROSITE" id="PS50967"/>
    </source>
</evidence>
<dbReference type="InterPro" id="IPR032284">
    <property type="entry name" value="RecQ_Zn-bd"/>
</dbReference>
<accession>A0A3P8QLH2</accession>
<dbReference type="SUPFAM" id="SSF47819">
    <property type="entry name" value="HRDC-like"/>
    <property type="match status" value="1"/>
</dbReference>
<evidence type="ECO:0000313" key="26">
    <source>
        <dbReference type="Proteomes" id="UP000265100"/>
    </source>
</evidence>
<dbReference type="Gene3D" id="3.40.50.300">
    <property type="entry name" value="P-loop containing nucleotide triphosphate hydrolases"/>
    <property type="match status" value="2"/>
</dbReference>
<evidence type="ECO:0000256" key="14">
    <source>
        <dbReference type="ARBA" id="ARBA00023235"/>
    </source>
</evidence>
<keyword evidence="15" id="KW-0539">Nucleus</keyword>
<keyword evidence="12" id="KW-0238">DNA-binding</keyword>
<evidence type="ECO:0000256" key="3">
    <source>
        <dbReference type="ARBA" id="ARBA00005446"/>
    </source>
</evidence>
<dbReference type="Gene3D" id="1.10.150.80">
    <property type="entry name" value="HRDC domain"/>
    <property type="match status" value="1"/>
</dbReference>
<evidence type="ECO:0000256" key="16">
    <source>
        <dbReference type="ARBA" id="ARBA00034617"/>
    </source>
</evidence>
<dbReference type="InterPro" id="IPR002121">
    <property type="entry name" value="HRDC_dom"/>
</dbReference>
<dbReference type="Pfam" id="PF09382">
    <property type="entry name" value="RQC"/>
    <property type="match status" value="1"/>
</dbReference>
<keyword evidence="9" id="KW-0347">Helicase</keyword>
<dbReference type="InterPro" id="IPR012532">
    <property type="entry name" value="BDHCT"/>
</dbReference>
<dbReference type="InterPro" id="IPR036388">
    <property type="entry name" value="WH-like_DNA-bd_sf"/>
</dbReference>
<dbReference type="CDD" id="cd18794">
    <property type="entry name" value="SF2_C_RecQ"/>
    <property type="match status" value="1"/>
</dbReference>
<evidence type="ECO:0000256" key="4">
    <source>
        <dbReference type="ARBA" id="ARBA00022705"/>
    </source>
</evidence>
<dbReference type="FunFam" id="3.40.50.300:FF:000537">
    <property type="entry name" value="Bloom syndrome RecQ-like helicase"/>
    <property type="match status" value="1"/>
</dbReference>
<keyword evidence="13" id="KW-0234">DNA repair</keyword>
<keyword evidence="10" id="KW-0862">Zinc</keyword>
<dbReference type="InterPro" id="IPR027417">
    <property type="entry name" value="P-loop_NTPase"/>
</dbReference>
<dbReference type="GO" id="GO:0005694">
    <property type="term" value="C:chromosome"/>
    <property type="evidence" value="ECO:0007669"/>
    <property type="project" value="TreeGrafter"/>
</dbReference>
<dbReference type="Pfam" id="PF00570">
    <property type="entry name" value="HRDC"/>
    <property type="match status" value="1"/>
</dbReference>
<comment type="cofactor">
    <cofactor evidence="1">
        <name>Zn(2+)</name>
        <dbReference type="ChEBI" id="CHEBI:29105"/>
    </cofactor>
</comment>
<evidence type="ECO:0000256" key="17">
    <source>
        <dbReference type="ARBA" id="ARBA00034808"/>
    </source>
</evidence>
<feature type="region of interest" description="Disordered" evidence="20">
    <location>
        <begin position="143"/>
        <end position="181"/>
    </location>
</feature>
<dbReference type="GO" id="GO:0000724">
    <property type="term" value="P:double-strand break repair via homologous recombination"/>
    <property type="evidence" value="ECO:0007669"/>
    <property type="project" value="TreeGrafter"/>
</dbReference>
<gene>
    <name evidence="25" type="primary">BLM</name>
</gene>
<dbReference type="GO" id="GO:0016818">
    <property type="term" value="F:hydrolase activity, acting on acid anhydrides, in phosphorus-containing anhydrides"/>
    <property type="evidence" value="ECO:0007669"/>
    <property type="project" value="InterPro"/>
</dbReference>
<dbReference type="GO" id="GO:0009378">
    <property type="term" value="F:four-way junction helicase activity"/>
    <property type="evidence" value="ECO:0007669"/>
    <property type="project" value="TreeGrafter"/>
</dbReference>
<dbReference type="EC" id="5.6.2.4" evidence="17"/>
<comment type="catalytic activity">
    <reaction evidence="16">
        <text>Couples ATP hydrolysis with the unwinding of duplex DNA by translocating in the 3'-5' direction.</text>
        <dbReference type="EC" id="5.6.2.4"/>
    </reaction>
</comment>
<dbReference type="SMART" id="SM00487">
    <property type="entry name" value="DEXDc"/>
    <property type="match status" value="1"/>
</dbReference>
<evidence type="ECO:0000259" key="24">
    <source>
        <dbReference type="PROSITE" id="PS51194"/>
    </source>
</evidence>
<dbReference type="GO" id="GO:0003677">
    <property type="term" value="F:DNA binding"/>
    <property type="evidence" value="ECO:0007669"/>
    <property type="project" value="UniProtKB-KW"/>
</dbReference>
<dbReference type="Pfam" id="PF08072">
    <property type="entry name" value="BDHCT"/>
    <property type="match status" value="1"/>
</dbReference>
<dbReference type="FunFam" id="1.10.150.80:FF:000003">
    <property type="entry name" value="Bloom syndrome RecQ-like helicase"/>
    <property type="match status" value="1"/>
</dbReference>
<evidence type="ECO:0000256" key="20">
    <source>
        <dbReference type="SAM" id="MobiDB-lite"/>
    </source>
</evidence>
<reference evidence="26" key="2">
    <citation type="submission" date="2023-03" db="EMBL/GenBank/DDBJ databases">
        <authorList>
            <consortium name="Wellcome Sanger Institute Data Sharing"/>
        </authorList>
    </citation>
    <scope>NUCLEOTIDE SEQUENCE [LARGE SCALE GENOMIC DNA]</scope>
</reference>
<keyword evidence="21" id="KW-0472">Membrane</keyword>
<evidence type="ECO:0000256" key="5">
    <source>
        <dbReference type="ARBA" id="ARBA00022723"/>
    </source>
</evidence>
<reference evidence="25 26" key="1">
    <citation type="submission" date="2018-05" db="EMBL/GenBank/DDBJ databases">
        <authorList>
            <person name="Datahose"/>
        </authorList>
    </citation>
    <scope>NUCLEOTIDE SEQUENCE</scope>
</reference>
<dbReference type="CDD" id="cd18016">
    <property type="entry name" value="DEXHc_RecQ2_BLM"/>
    <property type="match status" value="1"/>
</dbReference>
<reference evidence="25" key="4">
    <citation type="submission" date="2025-09" db="UniProtKB">
        <authorList>
            <consortium name="Ensembl"/>
        </authorList>
    </citation>
    <scope>IDENTIFICATION</scope>
</reference>
<dbReference type="PANTHER" id="PTHR13710">
    <property type="entry name" value="DNA HELICASE RECQ FAMILY MEMBER"/>
    <property type="match status" value="1"/>
</dbReference>
<dbReference type="AlphaFoldDB" id="A0A3P8QLH2"/>
<dbReference type="Pfam" id="PF16124">
    <property type="entry name" value="RecQ_Zn_bind"/>
    <property type="match status" value="1"/>
</dbReference>
<evidence type="ECO:0000256" key="9">
    <source>
        <dbReference type="ARBA" id="ARBA00022806"/>
    </source>
</evidence>
<feature type="transmembrane region" description="Helical" evidence="21">
    <location>
        <begin position="1047"/>
        <end position="1071"/>
    </location>
</feature>
<evidence type="ECO:0000256" key="12">
    <source>
        <dbReference type="ARBA" id="ARBA00023125"/>
    </source>
</evidence>
<dbReference type="PROSITE" id="PS51194">
    <property type="entry name" value="HELICASE_CTER"/>
    <property type="match status" value="1"/>
</dbReference>
<dbReference type="Proteomes" id="UP000265100">
    <property type="component" value="Chromosome 7"/>
</dbReference>
<dbReference type="InterPro" id="IPR002464">
    <property type="entry name" value="DNA/RNA_helicase_DEAH_CS"/>
</dbReference>
<evidence type="ECO:0000256" key="10">
    <source>
        <dbReference type="ARBA" id="ARBA00022833"/>
    </source>
</evidence>
<dbReference type="GO" id="GO:0005737">
    <property type="term" value="C:cytoplasm"/>
    <property type="evidence" value="ECO:0007669"/>
    <property type="project" value="TreeGrafter"/>
</dbReference>
<dbReference type="GO" id="GO:0006260">
    <property type="term" value="P:DNA replication"/>
    <property type="evidence" value="ECO:0007669"/>
    <property type="project" value="UniProtKB-KW"/>
</dbReference>
<evidence type="ECO:0000256" key="21">
    <source>
        <dbReference type="SAM" id="Phobius"/>
    </source>
</evidence>
<reference evidence="25" key="3">
    <citation type="submission" date="2025-08" db="UniProtKB">
        <authorList>
            <consortium name="Ensembl"/>
        </authorList>
    </citation>
    <scope>IDENTIFICATION</scope>
</reference>
<dbReference type="GO" id="GO:0046872">
    <property type="term" value="F:metal ion binding"/>
    <property type="evidence" value="ECO:0007669"/>
    <property type="project" value="UniProtKB-KW"/>
</dbReference>
<feature type="domain" description="Helicase C-terminal" evidence="24">
    <location>
        <begin position="545"/>
        <end position="702"/>
    </location>
</feature>
<evidence type="ECO:0000256" key="7">
    <source>
        <dbReference type="ARBA" id="ARBA00022763"/>
    </source>
</evidence>
<keyword evidence="21" id="KW-0812">Transmembrane</keyword>
<dbReference type="InterPro" id="IPR011545">
    <property type="entry name" value="DEAD/DEAH_box_helicase_dom"/>
</dbReference>
<feature type="compositionally biased region" description="Polar residues" evidence="20">
    <location>
        <begin position="991"/>
        <end position="1002"/>
    </location>
</feature>
<organism evidence="25 26">
    <name type="scientific">Astatotilapia calliptera</name>
    <name type="common">Eastern happy</name>
    <name type="synonym">Chromis callipterus</name>
    <dbReference type="NCBI Taxonomy" id="8154"/>
    <lineage>
        <taxon>Eukaryota</taxon>
        <taxon>Metazoa</taxon>
        <taxon>Chordata</taxon>
        <taxon>Craniata</taxon>
        <taxon>Vertebrata</taxon>
        <taxon>Euteleostomi</taxon>
        <taxon>Actinopterygii</taxon>
        <taxon>Neopterygii</taxon>
        <taxon>Teleostei</taxon>
        <taxon>Neoteleostei</taxon>
        <taxon>Acanthomorphata</taxon>
        <taxon>Ovalentaria</taxon>
        <taxon>Cichlomorphae</taxon>
        <taxon>Cichliformes</taxon>
        <taxon>Cichlidae</taxon>
        <taxon>African cichlids</taxon>
        <taxon>Pseudocrenilabrinae</taxon>
        <taxon>Haplochromini</taxon>
        <taxon>Astatotilapia</taxon>
    </lineage>
</organism>
<evidence type="ECO:0000256" key="15">
    <source>
        <dbReference type="ARBA" id="ARBA00023242"/>
    </source>
</evidence>
<dbReference type="SMART" id="SM00490">
    <property type="entry name" value="HELICc"/>
    <property type="match status" value="1"/>
</dbReference>
<dbReference type="InterPro" id="IPR014001">
    <property type="entry name" value="Helicase_ATP-bd"/>
</dbReference>
<feature type="region of interest" description="Disordered" evidence="20">
    <location>
        <begin position="977"/>
        <end position="1006"/>
    </location>
</feature>
<keyword evidence="26" id="KW-1185">Reference proteome</keyword>
<dbReference type="PROSITE" id="PS00690">
    <property type="entry name" value="DEAH_ATP_HELICASE"/>
    <property type="match status" value="1"/>
</dbReference>
<dbReference type="GO" id="GO:0005634">
    <property type="term" value="C:nucleus"/>
    <property type="evidence" value="ECO:0007669"/>
    <property type="project" value="UniProtKB-SubCell"/>
</dbReference>
<dbReference type="InterPro" id="IPR018982">
    <property type="entry name" value="RQC_domain"/>
</dbReference>
<evidence type="ECO:0000256" key="11">
    <source>
        <dbReference type="ARBA" id="ARBA00022840"/>
    </source>
</evidence>
<keyword evidence="21" id="KW-1133">Transmembrane helix</keyword>
<dbReference type="Pfam" id="PF00271">
    <property type="entry name" value="Helicase_C"/>
    <property type="match status" value="1"/>
</dbReference>
<evidence type="ECO:0000313" key="25">
    <source>
        <dbReference type="Ensembl" id="ENSACLP00000030031.2"/>
    </source>
</evidence>
<feature type="compositionally biased region" description="Low complexity" evidence="20">
    <location>
        <begin position="148"/>
        <end position="160"/>
    </location>
</feature>
<dbReference type="Ensembl" id="ENSACLT00000030741.2">
    <property type="protein sequence ID" value="ENSACLP00000030031.2"/>
    <property type="gene ID" value="ENSACLG00000020354.2"/>
</dbReference>
<keyword evidence="8" id="KW-0378">Hydrolase</keyword>
<protein>
    <recommendedName>
        <fullName evidence="19">RecQ-like DNA helicase BLM</fullName>
        <ecNumber evidence="17">5.6.2.4</ecNumber>
    </recommendedName>
    <alternativeName>
        <fullName evidence="18">DNA 3'-5' helicase BLM</fullName>
    </alternativeName>
</protein>
<dbReference type="PROSITE" id="PS50967">
    <property type="entry name" value="HRDC"/>
    <property type="match status" value="1"/>
</dbReference>
<dbReference type="InterPro" id="IPR036390">
    <property type="entry name" value="WH_DNA-bd_sf"/>
</dbReference>
<evidence type="ECO:0000259" key="23">
    <source>
        <dbReference type="PROSITE" id="PS51192"/>
    </source>
</evidence>
<evidence type="ECO:0000256" key="18">
    <source>
        <dbReference type="ARBA" id="ARBA00044542"/>
    </source>
</evidence>
<dbReference type="InterPro" id="IPR044876">
    <property type="entry name" value="HRDC_dom_sf"/>
</dbReference>
<feature type="region of interest" description="Disordered" evidence="20">
    <location>
        <begin position="1078"/>
        <end position="1102"/>
    </location>
</feature>
<evidence type="ECO:0000256" key="13">
    <source>
        <dbReference type="ARBA" id="ARBA00023204"/>
    </source>
</evidence>
<evidence type="ECO:0000256" key="8">
    <source>
        <dbReference type="ARBA" id="ARBA00022801"/>
    </source>
</evidence>
<dbReference type="Bgee" id="ENSACLG00000020354">
    <property type="expression patterns" value="Expressed in ovary and 6 other cell types or tissues"/>
</dbReference>
<feature type="transmembrane region" description="Helical" evidence="21">
    <location>
        <begin position="60"/>
        <end position="78"/>
    </location>
</feature>
<feature type="domain" description="HRDC" evidence="22">
    <location>
        <begin position="890"/>
        <end position="970"/>
    </location>
</feature>
<dbReference type="Pfam" id="PF00270">
    <property type="entry name" value="DEAD"/>
    <property type="match status" value="1"/>
</dbReference>
<feature type="domain" description="Helicase ATP-binding" evidence="23">
    <location>
        <begin position="355"/>
        <end position="530"/>
    </location>
</feature>
<dbReference type="GO" id="GO:0005524">
    <property type="term" value="F:ATP binding"/>
    <property type="evidence" value="ECO:0007669"/>
    <property type="project" value="UniProtKB-KW"/>
</dbReference>
<keyword evidence="7" id="KW-0227">DNA damage</keyword>
<dbReference type="GO" id="GO:0043138">
    <property type="term" value="F:3'-5' DNA helicase activity"/>
    <property type="evidence" value="ECO:0007669"/>
    <property type="project" value="UniProtKB-EC"/>
</dbReference>
<dbReference type="STRING" id="8154.ENSACLP00000030031"/>
<dbReference type="SUPFAM" id="SSF46785">
    <property type="entry name" value="Winged helix' DNA-binding domain"/>
    <property type="match status" value="1"/>
</dbReference>
<keyword evidence="11" id="KW-0067">ATP-binding</keyword>
<dbReference type="InterPro" id="IPR004589">
    <property type="entry name" value="DNA_helicase_ATP-dep_RecQ"/>
</dbReference>
<dbReference type="InterPro" id="IPR001650">
    <property type="entry name" value="Helicase_C-like"/>
</dbReference>
<evidence type="ECO:0000256" key="1">
    <source>
        <dbReference type="ARBA" id="ARBA00001947"/>
    </source>
</evidence>
<keyword evidence="4" id="KW-0235">DNA replication</keyword>
<keyword evidence="5" id="KW-0479">Metal-binding</keyword>
<keyword evidence="14" id="KW-0413">Isomerase</keyword>
<dbReference type="GeneTree" id="ENSGT00940000156800"/>
<dbReference type="GO" id="GO:0000723">
    <property type="term" value="P:telomere maintenance"/>
    <property type="evidence" value="ECO:0007669"/>
    <property type="project" value="TreeGrafter"/>
</dbReference>
<proteinExistence type="inferred from homology"/>
<comment type="subcellular location">
    <subcellularLocation>
        <location evidence="2">Nucleus</location>
    </subcellularLocation>
</comment>
<name>A0A3P8QLH2_ASTCA</name>
<comment type="similarity">
    <text evidence="3">Belongs to the helicase family. RecQ subfamily.</text>
</comment>
<dbReference type="NCBIfam" id="TIGR00614">
    <property type="entry name" value="recQ_fam"/>
    <property type="match status" value="1"/>
</dbReference>
<evidence type="ECO:0000256" key="6">
    <source>
        <dbReference type="ARBA" id="ARBA00022741"/>
    </source>
</evidence>
<dbReference type="SMART" id="SM00956">
    <property type="entry name" value="RQC"/>
    <property type="match status" value="1"/>
</dbReference>
<dbReference type="InterPro" id="IPR010997">
    <property type="entry name" value="HRDC-like_sf"/>
</dbReference>
<dbReference type="Gene3D" id="1.10.10.10">
    <property type="entry name" value="Winged helix-like DNA-binding domain superfamily/Winged helix DNA-binding domain"/>
    <property type="match status" value="1"/>
</dbReference>